<dbReference type="SUPFAM" id="SSF53850">
    <property type="entry name" value="Periplasmic binding protein-like II"/>
    <property type="match status" value="1"/>
</dbReference>
<comment type="similarity">
    <text evidence="1">Belongs to the LysR transcriptional regulatory family.</text>
</comment>
<evidence type="ECO:0000259" key="5">
    <source>
        <dbReference type="PROSITE" id="PS50931"/>
    </source>
</evidence>
<evidence type="ECO:0000313" key="7">
    <source>
        <dbReference type="Proteomes" id="UP000033673"/>
    </source>
</evidence>
<evidence type="ECO:0000256" key="3">
    <source>
        <dbReference type="ARBA" id="ARBA00023125"/>
    </source>
</evidence>
<dbReference type="PANTHER" id="PTHR30537:SF3">
    <property type="entry name" value="TRANSCRIPTIONAL REGULATORY PROTEIN"/>
    <property type="match status" value="1"/>
</dbReference>
<keyword evidence="2" id="KW-0805">Transcription regulation</keyword>
<dbReference type="STRING" id="579748.TW81_16455"/>
<dbReference type="Pfam" id="PF03466">
    <property type="entry name" value="LysR_substrate"/>
    <property type="match status" value="1"/>
</dbReference>
<accession>A0A0F4NG94</accession>
<comment type="caution">
    <text evidence="6">The sequence shown here is derived from an EMBL/GenBank/DDBJ whole genome shotgun (WGS) entry which is preliminary data.</text>
</comment>
<dbReference type="InterPro" id="IPR005119">
    <property type="entry name" value="LysR_subst-bd"/>
</dbReference>
<dbReference type="RefSeq" id="WP_045956823.1">
    <property type="nucleotide sequence ID" value="NZ_JXXV01000028.1"/>
</dbReference>
<dbReference type="Proteomes" id="UP000033673">
    <property type="component" value="Unassembled WGS sequence"/>
</dbReference>
<reference evidence="6 7" key="1">
    <citation type="journal article" date="2015" name="BMC Genomics">
        <title>Genome mining reveals unlocked bioactive potential of marine Gram-negative bacteria.</title>
        <authorList>
            <person name="Machado H."/>
            <person name="Sonnenschein E.C."/>
            <person name="Melchiorsen J."/>
            <person name="Gram L."/>
        </authorList>
    </citation>
    <scope>NUCLEOTIDE SEQUENCE [LARGE SCALE GENOMIC DNA]</scope>
    <source>
        <strain evidence="6 7">S2757</strain>
    </source>
</reference>
<dbReference type="Gene3D" id="1.10.10.10">
    <property type="entry name" value="Winged helix-like DNA-binding domain superfamily/Winged helix DNA-binding domain"/>
    <property type="match status" value="1"/>
</dbReference>
<dbReference type="OrthoDB" id="9110639at2"/>
<dbReference type="SUPFAM" id="SSF46785">
    <property type="entry name" value="Winged helix' DNA-binding domain"/>
    <property type="match status" value="1"/>
</dbReference>
<dbReference type="EMBL" id="JXXV01000028">
    <property type="protein sequence ID" value="KJY81939.1"/>
    <property type="molecule type" value="Genomic_DNA"/>
</dbReference>
<dbReference type="InterPro" id="IPR036388">
    <property type="entry name" value="WH-like_DNA-bd_sf"/>
</dbReference>
<dbReference type="GO" id="GO:0043565">
    <property type="term" value="F:sequence-specific DNA binding"/>
    <property type="evidence" value="ECO:0007669"/>
    <property type="project" value="TreeGrafter"/>
</dbReference>
<dbReference type="PROSITE" id="PS50931">
    <property type="entry name" value="HTH_LYSR"/>
    <property type="match status" value="1"/>
</dbReference>
<dbReference type="FunFam" id="1.10.10.10:FF:000001">
    <property type="entry name" value="LysR family transcriptional regulator"/>
    <property type="match status" value="1"/>
</dbReference>
<evidence type="ECO:0000256" key="2">
    <source>
        <dbReference type="ARBA" id="ARBA00023015"/>
    </source>
</evidence>
<evidence type="ECO:0000256" key="1">
    <source>
        <dbReference type="ARBA" id="ARBA00009437"/>
    </source>
</evidence>
<evidence type="ECO:0000313" key="6">
    <source>
        <dbReference type="EMBL" id="KJY81939.1"/>
    </source>
</evidence>
<dbReference type="InterPro" id="IPR000847">
    <property type="entry name" value="LysR_HTH_N"/>
</dbReference>
<organism evidence="6 7">
    <name type="scientific">Vibrio galatheae</name>
    <dbReference type="NCBI Taxonomy" id="579748"/>
    <lineage>
        <taxon>Bacteria</taxon>
        <taxon>Pseudomonadati</taxon>
        <taxon>Pseudomonadota</taxon>
        <taxon>Gammaproteobacteria</taxon>
        <taxon>Vibrionales</taxon>
        <taxon>Vibrionaceae</taxon>
        <taxon>Vibrio</taxon>
    </lineage>
</organism>
<dbReference type="GO" id="GO:0003700">
    <property type="term" value="F:DNA-binding transcription factor activity"/>
    <property type="evidence" value="ECO:0007669"/>
    <property type="project" value="InterPro"/>
</dbReference>
<keyword evidence="7" id="KW-1185">Reference proteome</keyword>
<dbReference type="InterPro" id="IPR036390">
    <property type="entry name" value="WH_DNA-bd_sf"/>
</dbReference>
<dbReference type="Pfam" id="PF00126">
    <property type="entry name" value="HTH_1"/>
    <property type="match status" value="1"/>
</dbReference>
<dbReference type="PANTHER" id="PTHR30537">
    <property type="entry name" value="HTH-TYPE TRANSCRIPTIONAL REGULATOR"/>
    <property type="match status" value="1"/>
</dbReference>
<dbReference type="CDD" id="cd08422">
    <property type="entry name" value="PBP2_CrgA_like"/>
    <property type="match status" value="1"/>
</dbReference>
<dbReference type="PATRIC" id="fig|579748.3.peg.3398"/>
<name>A0A0F4NG94_9VIBR</name>
<protein>
    <submittedName>
        <fullName evidence="6">LysR family transcriptional regulator</fullName>
    </submittedName>
</protein>
<evidence type="ECO:0000256" key="4">
    <source>
        <dbReference type="ARBA" id="ARBA00023163"/>
    </source>
</evidence>
<proteinExistence type="inferred from homology"/>
<dbReference type="Gene3D" id="3.40.190.290">
    <property type="match status" value="1"/>
</dbReference>
<sequence>MNGRKFPNNAPQGTSLDFTAIRVFVAIAETGSFVAAGKNVGLTRSAVGKALSRLEEYLETRLFHRTTRKVVLTPEGQDFYEGSLQILRCIEEAESRLRDKPTKLKGILKITVSEGYGKTVLLTFIHQFQQKFPDLSFDISFTDRIVDLVEEGVDVAIRVGEAYTSTQYVTRVIDKASVGLYASPDYLQENGTPVSIEELNEHQLLIYASGTNPSYLQLTQENNKVAKIHGASFIKFDSGDAIRVASREGMGICQLPEFLVRNDVDKGRLVPLSIEQLHRENVSIHALYPNRQFLPSRVRIFLDALIDYLNPS</sequence>
<dbReference type="GO" id="GO:0006351">
    <property type="term" value="P:DNA-templated transcription"/>
    <property type="evidence" value="ECO:0007669"/>
    <property type="project" value="TreeGrafter"/>
</dbReference>
<keyword evidence="3" id="KW-0238">DNA-binding</keyword>
<feature type="domain" description="HTH lysR-type" evidence="5">
    <location>
        <begin position="16"/>
        <end position="73"/>
    </location>
</feature>
<dbReference type="InterPro" id="IPR058163">
    <property type="entry name" value="LysR-type_TF_proteobact-type"/>
</dbReference>
<keyword evidence="4" id="KW-0804">Transcription</keyword>
<gene>
    <name evidence="6" type="ORF">TW81_16455</name>
</gene>
<dbReference type="AlphaFoldDB" id="A0A0F4NG94"/>